<keyword evidence="15" id="KW-1185">Reference proteome</keyword>
<dbReference type="InterPro" id="IPR039448">
    <property type="entry name" value="Beta_helix"/>
</dbReference>
<dbReference type="EMBL" id="JAODUO010000755">
    <property type="protein sequence ID" value="KAK2175035.1"/>
    <property type="molecule type" value="Genomic_DNA"/>
</dbReference>
<dbReference type="CDD" id="cd11304">
    <property type="entry name" value="Cadherin_repeat"/>
    <property type="match status" value="2"/>
</dbReference>
<dbReference type="InterPro" id="IPR000742">
    <property type="entry name" value="EGF"/>
</dbReference>
<dbReference type="SMART" id="SM00130">
    <property type="entry name" value="KR"/>
    <property type="match status" value="1"/>
</dbReference>
<evidence type="ECO:0000256" key="7">
    <source>
        <dbReference type="PROSITE-ProRule" id="PRU00043"/>
    </source>
</evidence>
<evidence type="ECO:0000259" key="10">
    <source>
        <dbReference type="PROSITE" id="PS50022"/>
    </source>
</evidence>
<dbReference type="PROSITE" id="PS50268">
    <property type="entry name" value="CADHERIN_2"/>
    <property type="match status" value="2"/>
</dbReference>
<gene>
    <name evidence="14" type="ORF">NP493_756g00056</name>
</gene>
<dbReference type="Gene3D" id="2.60.120.260">
    <property type="entry name" value="Galactose-binding domain-like"/>
    <property type="match status" value="1"/>
</dbReference>
<dbReference type="SUPFAM" id="SSF51126">
    <property type="entry name" value="Pectin lyase-like"/>
    <property type="match status" value="2"/>
</dbReference>
<dbReference type="PRINTS" id="PR00205">
    <property type="entry name" value="CADHERIN"/>
</dbReference>
<evidence type="ECO:0000259" key="13">
    <source>
        <dbReference type="PROSITE" id="PS50268"/>
    </source>
</evidence>
<keyword evidence="2 9" id="KW-0420">Kringle</keyword>
<comment type="caution">
    <text evidence="14">The sequence shown here is derived from an EMBL/GenBank/DDBJ whole genome shotgun (WGS) entry which is preliminary data.</text>
</comment>
<dbReference type="Gene3D" id="2.60.40.60">
    <property type="entry name" value="Cadherins"/>
    <property type="match status" value="2"/>
</dbReference>
<dbReference type="FunFam" id="2.60.120.260:FF:000016">
    <property type="entry name" value="Contactin-associated protein-like 4 isoform 1"/>
    <property type="match status" value="1"/>
</dbReference>
<evidence type="ECO:0000256" key="3">
    <source>
        <dbReference type="ARBA" id="ARBA00022737"/>
    </source>
</evidence>
<dbReference type="SMART" id="SM00181">
    <property type="entry name" value="EGF"/>
    <property type="match status" value="2"/>
</dbReference>
<dbReference type="InterPro" id="IPR002126">
    <property type="entry name" value="Cadherin-like_dom"/>
</dbReference>
<dbReference type="Pfam" id="PF13229">
    <property type="entry name" value="Beta_helix"/>
    <property type="match status" value="1"/>
</dbReference>
<dbReference type="SMART" id="SM00112">
    <property type="entry name" value="CA"/>
    <property type="match status" value="2"/>
</dbReference>
<feature type="disulfide bond" evidence="8">
    <location>
        <begin position="744"/>
        <end position="753"/>
    </location>
</feature>
<dbReference type="InterPro" id="IPR020894">
    <property type="entry name" value="Cadherin_CS"/>
</dbReference>
<dbReference type="GO" id="GO:0007156">
    <property type="term" value="P:homophilic cell adhesion via plasma membrane adhesion molecules"/>
    <property type="evidence" value="ECO:0007669"/>
    <property type="project" value="InterPro"/>
</dbReference>
<proteinExistence type="predicted"/>
<evidence type="ECO:0000259" key="12">
    <source>
        <dbReference type="PROSITE" id="PS50070"/>
    </source>
</evidence>
<evidence type="ECO:0000256" key="1">
    <source>
        <dbReference type="ARBA" id="ARBA00004370"/>
    </source>
</evidence>
<organism evidence="14 15">
    <name type="scientific">Ridgeia piscesae</name>
    <name type="common">Tubeworm</name>
    <dbReference type="NCBI Taxonomy" id="27915"/>
    <lineage>
        <taxon>Eukaryota</taxon>
        <taxon>Metazoa</taxon>
        <taxon>Spiralia</taxon>
        <taxon>Lophotrochozoa</taxon>
        <taxon>Annelida</taxon>
        <taxon>Polychaeta</taxon>
        <taxon>Sedentaria</taxon>
        <taxon>Canalipalpata</taxon>
        <taxon>Sabellida</taxon>
        <taxon>Siboglinidae</taxon>
        <taxon>Ridgeia</taxon>
    </lineage>
</organism>
<dbReference type="PROSITE" id="PS01286">
    <property type="entry name" value="FA58C_2"/>
    <property type="match status" value="1"/>
</dbReference>
<dbReference type="Pfam" id="PF00051">
    <property type="entry name" value="Kringle"/>
    <property type="match status" value="1"/>
</dbReference>
<dbReference type="Gene3D" id="2.40.20.10">
    <property type="entry name" value="Plasminogen Kringle 4"/>
    <property type="match status" value="1"/>
</dbReference>
<feature type="domain" description="Cadherin" evidence="13">
    <location>
        <begin position="818"/>
        <end position="915"/>
    </location>
</feature>
<sequence length="1035" mass="114005">MATRFLLAAEDCRQDEKGLSYVGRVNKTVTGRTCKRWALRPKCYTGIYEYEPAEAENFCRNPDGFSDCKLEKPWCHTTDGRREYCDVPLCGYKAPACSHALGMESGAIRDSQVTATSSMNGHGPSRARLNSGDEDGHAGWVAAKADDSQHLTIDLLTVHDVTKVTVQGSGKSADAYTKHFKVQYSEDGRTWTDYRVGGQVKLFGGNPKRTHGNSHSFDPPLRTRFFVVVPTEWHKKPALRLEVHGCALHGDGTTQRTTTKERVTQPTNTVADVSPTTQISTTEFFRNLPLIGGQVKEDTRLRKMETPYVVESSLVVCEDATLTIDAGVTLLFKRGRGIVVNGILSLHGSADQQIHFNGSTPTLNTSWSGIVIEKNSKRNGVNISNVVISGSDAGLRIRRDGAVNISCSQFSNNNKGVHILSENANVAIVGSQFRNNNIGVEIVDRGKFAIGGCQFTHHQVAAIRVSRNISRSQSETVSISDNVFAHNVGVIDLKLSRYTSLRLVRNKFEDEFEPIIASIKITVWHSNVTVEGNEFLRMRSEALFIVANVTTNIIIRNNTWKYGKKTLSIHNDGRYGPGTTRHTTTIERNVFHANSEGMYLSFKGNTTTRIWANEFTENTGRATIYLMESTIPLKIYANKFYMNAVNEGVIHALRPITIFLNSFNNPNSSHDLVLGGRGVSNATNNWWGIGTPSAVARRIGIVDNDPKIVVNWDPFLTRDTLMACAKVANCSNHGICVWENACRCDVGWLPPNCSQATCSRVDNCNGHGRCVAPNRCNCSEGFAGPACAICAPGREGPLCNRCKPNFYDPKCLPFAVFNQSNYYANVTEMSPSGTFVMALNATATLRYSIVEHGIPFRLSSTTGHLLVNGKLDRETTSNYTLHVYAYNYTDERRTPRGNATIHIAILDVNDNRPTFPSGEEHLTINANRVSPVMPIATVNATDKDAGRNAAICYTLVTSPMCRDFHIDKKTGAVFVSNSVKEGDYLLNITATDGGLPALNATKRMYVTIVRSGKTGKYMNSYETVHSLSVCGSMYP</sequence>
<dbReference type="InterPro" id="IPR008979">
    <property type="entry name" value="Galactose-bd-like_sf"/>
</dbReference>
<dbReference type="PROSITE" id="PS50070">
    <property type="entry name" value="KRINGLE_2"/>
    <property type="match status" value="1"/>
</dbReference>
<dbReference type="SUPFAM" id="SSF57440">
    <property type="entry name" value="Kringle-like"/>
    <property type="match status" value="1"/>
</dbReference>
<comment type="subcellular location">
    <subcellularLocation>
        <location evidence="1">Membrane</location>
    </subcellularLocation>
</comment>
<feature type="domain" description="Kringle" evidence="12">
    <location>
        <begin position="17"/>
        <end position="90"/>
    </location>
</feature>
<evidence type="ECO:0000256" key="4">
    <source>
        <dbReference type="ARBA" id="ARBA00022837"/>
    </source>
</evidence>
<dbReference type="SUPFAM" id="SSF49785">
    <property type="entry name" value="Galactose-binding domain-like"/>
    <property type="match status" value="1"/>
</dbReference>
<evidence type="ECO:0000313" key="15">
    <source>
        <dbReference type="Proteomes" id="UP001209878"/>
    </source>
</evidence>
<dbReference type="Pfam" id="PF00028">
    <property type="entry name" value="Cadherin"/>
    <property type="match status" value="2"/>
</dbReference>
<dbReference type="PROSITE" id="PS50026">
    <property type="entry name" value="EGF_3"/>
    <property type="match status" value="1"/>
</dbReference>
<evidence type="ECO:0000256" key="8">
    <source>
        <dbReference type="PROSITE-ProRule" id="PRU00076"/>
    </source>
</evidence>
<dbReference type="SMART" id="SM00231">
    <property type="entry name" value="FA58C"/>
    <property type="match status" value="1"/>
</dbReference>
<dbReference type="InterPro" id="IPR000421">
    <property type="entry name" value="FA58C"/>
</dbReference>
<protein>
    <submittedName>
        <fullName evidence="14">Uncharacterized protein</fullName>
    </submittedName>
</protein>
<dbReference type="InterPro" id="IPR012334">
    <property type="entry name" value="Pectin_lyas_fold"/>
</dbReference>
<feature type="domain" description="F5/8 type C" evidence="10">
    <location>
        <begin position="97"/>
        <end position="246"/>
    </location>
</feature>
<dbReference type="PROSITE" id="PS50022">
    <property type="entry name" value="FA58C_3"/>
    <property type="match status" value="1"/>
</dbReference>
<evidence type="ECO:0000256" key="5">
    <source>
        <dbReference type="ARBA" id="ARBA00023136"/>
    </source>
</evidence>
<comment type="caution">
    <text evidence="8">Lacks conserved residue(s) required for the propagation of feature annotation.</text>
</comment>
<dbReference type="CDD" id="cd00108">
    <property type="entry name" value="KR"/>
    <property type="match status" value="1"/>
</dbReference>
<evidence type="ECO:0000256" key="6">
    <source>
        <dbReference type="ARBA" id="ARBA00023157"/>
    </source>
</evidence>
<dbReference type="InterPro" id="IPR038178">
    <property type="entry name" value="Kringle_sf"/>
</dbReference>
<dbReference type="Proteomes" id="UP001209878">
    <property type="component" value="Unassembled WGS sequence"/>
</dbReference>
<dbReference type="InterPro" id="IPR002049">
    <property type="entry name" value="LE_dom"/>
</dbReference>
<evidence type="ECO:0000256" key="9">
    <source>
        <dbReference type="PROSITE-ProRule" id="PRU00121"/>
    </source>
</evidence>
<dbReference type="GO" id="GO:0005509">
    <property type="term" value="F:calcium ion binding"/>
    <property type="evidence" value="ECO:0007669"/>
    <property type="project" value="UniProtKB-UniRule"/>
</dbReference>
<dbReference type="PROSITE" id="PS01186">
    <property type="entry name" value="EGF_2"/>
    <property type="match status" value="1"/>
</dbReference>
<dbReference type="InterPro" id="IPR015919">
    <property type="entry name" value="Cadherin-like_sf"/>
</dbReference>
<dbReference type="PROSITE" id="PS00022">
    <property type="entry name" value="EGF_1"/>
    <property type="match status" value="1"/>
</dbReference>
<dbReference type="InterPro" id="IPR011050">
    <property type="entry name" value="Pectin_lyase_fold/virulence"/>
</dbReference>
<dbReference type="GO" id="GO:0005886">
    <property type="term" value="C:plasma membrane"/>
    <property type="evidence" value="ECO:0007669"/>
    <property type="project" value="InterPro"/>
</dbReference>
<reference evidence="14" key="1">
    <citation type="journal article" date="2023" name="Mol. Biol. Evol.">
        <title>Third-Generation Sequencing Reveals the Adaptive Role of the Epigenome in Three Deep-Sea Polychaetes.</title>
        <authorList>
            <person name="Perez M."/>
            <person name="Aroh O."/>
            <person name="Sun Y."/>
            <person name="Lan Y."/>
            <person name="Juniper S.K."/>
            <person name="Young C.R."/>
            <person name="Angers B."/>
            <person name="Qian P.Y."/>
        </authorList>
    </citation>
    <scope>NUCLEOTIDE SEQUENCE</scope>
    <source>
        <strain evidence="14">R07B-5</strain>
    </source>
</reference>
<evidence type="ECO:0000256" key="2">
    <source>
        <dbReference type="ARBA" id="ARBA00022572"/>
    </source>
</evidence>
<evidence type="ECO:0000313" key="14">
    <source>
        <dbReference type="EMBL" id="KAK2175035.1"/>
    </source>
</evidence>
<dbReference type="AlphaFoldDB" id="A0AAD9KQL2"/>
<dbReference type="Gene3D" id="2.160.20.10">
    <property type="entry name" value="Single-stranded right-handed beta-helix, Pectin lyase-like"/>
    <property type="match status" value="1"/>
</dbReference>
<evidence type="ECO:0000259" key="11">
    <source>
        <dbReference type="PROSITE" id="PS50026"/>
    </source>
</evidence>
<dbReference type="InterPro" id="IPR000001">
    <property type="entry name" value="Kringle"/>
</dbReference>
<dbReference type="InterPro" id="IPR013806">
    <property type="entry name" value="Kringle-like"/>
</dbReference>
<dbReference type="InterPro" id="IPR006626">
    <property type="entry name" value="PbH1"/>
</dbReference>
<keyword evidence="3" id="KW-0677">Repeat</keyword>
<dbReference type="SMART" id="SM00710">
    <property type="entry name" value="PbH1"/>
    <property type="match status" value="4"/>
</dbReference>
<dbReference type="Pfam" id="PF00754">
    <property type="entry name" value="F5_F8_type_C"/>
    <property type="match status" value="1"/>
</dbReference>
<keyword evidence="8" id="KW-0245">EGF-like domain</keyword>
<dbReference type="PANTHER" id="PTHR24543">
    <property type="entry name" value="MULTICOPPER OXIDASE-RELATED"/>
    <property type="match status" value="1"/>
</dbReference>
<feature type="domain" description="EGF-like" evidence="11">
    <location>
        <begin position="720"/>
        <end position="754"/>
    </location>
</feature>
<keyword evidence="5" id="KW-0472">Membrane</keyword>
<keyword evidence="4 7" id="KW-0106">Calcium</keyword>
<dbReference type="CDD" id="cd00057">
    <property type="entry name" value="FA58C"/>
    <property type="match status" value="1"/>
</dbReference>
<dbReference type="CDD" id="cd00055">
    <property type="entry name" value="EGF_Lam"/>
    <property type="match status" value="1"/>
</dbReference>
<accession>A0AAD9KQL2</accession>
<dbReference type="SUPFAM" id="SSF49313">
    <property type="entry name" value="Cadherin-like"/>
    <property type="match status" value="2"/>
</dbReference>
<feature type="domain" description="Cadherin" evidence="13">
    <location>
        <begin position="935"/>
        <end position="1018"/>
    </location>
</feature>
<dbReference type="Gene3D" id="2.10.25.10">
    <property type="entry name" value="Laminin"/>
    <property type="match status" value="1"/>
</dbReference>
<keyword evidence="6 8" id="KW-1015">Disulfide bond</keyword>
<dbReference type="PROSITE" id="PS00232">
    <property type="entry name" value="CADHERIN_1"/>
    <property type="match status" value="1"/>
</dbReference>
<name>A0AAD9KQL2_RIDPI</name>